<organism evidence="3 4">
    <name type="scientific">Nicotiana sylvestris</name>
    <name type="common">Wood tobacco</name>
    <name type="synonym">South American tobacco</name>
    <dbReference type="NCBI Taxonomy" id="4096"/>
    <lineage>
        <taxon>Eukaryota</taxon>
        <taxon>Viridiplantae</taxon>
        <taxon>Streptophyta</taxon>
        <taxon>Embryophyta</taxon>
        <taxon>Tracheophyta</taxon>
        <taxon>Spermatophyta</taxon>
        <taxon>Magnoliopsida</taxon>
        <taxon>eudicotyledons</taxon>
        <taxon>Gunneridae</taxon>
        <taxon>Pentapetalae</taxon>
        <taxon>asterids</taxon>
        <taxon>lamiids</taxon>
        <taxon>Solanales</taxon>
        <taxon>Solanaceae</taxon>
        <taxon>Nicotianoideae</taxon>
        <taxon>Nicotianeae</taxon>
        <taxon>Nicotiana</taxon>
    </lineage>
</organism>
<evidence type="ECO:0000256" key="1">
    <source>
        <dbReference type="SAM" id="MobiDB-lite"/>
    </source>
</evidence>
<reference evidence="3" key="1">
    <citation type="journal article" date="2013" name="Genome Biol.">
        <title>Reference genomes and transcriptomes of Nicotiana sylvestris and Nicotiana tomentosiformis.</title>
        <authorList>
            <person name="Sierro N."/>
            <person name="Battey J.N."/>
            <person name="Ouadi S."/>
            <person name="Bovet L."/>
            <person name="Goepfert S."/>
            <person name="Bakaher N."/>
            <person name="Peitsch M.C."/>
            <person name="Ivanov N.V."/>
        </authorList>
    </citation>
    <scope>NUCLEOTIDE SEQUENCE [LARGE SCALE GENOMIC DNA]</scope>
</reference>
<proteinExistence type="predicted"/>
<accession>A0A1U7YQD4</accession>
<gene>
    <name evidence="4" type="primary">LOC104247175</name>
</gene>
<protein>
    <submittedName>
        <fullName evidence="4">Uncharacterized protein LOC104247175</fullName>
    </submittedName>
</protein>
<dbReference type="RefSeq" id="XP_009801434.1">
    <property type="nucleotide sequence ID" value="XM_009803132.1"/>
</dbReference>
<evidence type="ECO:0000313" key="4">
    <source>
        <dbReference type="RefSeq" id="XP_009801434.1"/>
    </source>
</evidence>
<feature type="chain" id="PRO_5010516520" evidence="2">
    <location>
        <begin position="18"/>
        <end position="197"/>
    </location>
</feature>
<dbReference type="AlphaFoldDB" id="A0A1U7YQD4"/>
<keyword evidence="2" id="KW-0732">Signal</keyword>
<evidence type="ECO:0000313" key="3">
    <source>
        <dbReference type="Proteomes" id="UP000189701"/>
    </source>
</evidence>
<reference evidence="4" key="2">
    <citation type="submission" date="2025-08" db="UniProtKB">
        <authorList>
            <consortium name="RefSeq"/>
        </authorList>
    </citation>
    <scope>IDENTIFICATION</scope>
    <source>
        <tissue evidence="4">Leaf</tissue>
    </source>
</reference>
<feature type="region of interest" description="Disordered" evidence="1">
    <location>
        <begin position="158"/>
        <end position="197"/>
    </location>
</feature>
<dbReference type="Proteomes" id="UP000189701">
    <property type="component" value="Unplaced"/>
</dbReference>
<feature type="signal peptide" evidence="2">
    <location>
        <begin position="1"/>
        <end position="17"/>
    </location>
</feature>
<sequence length="197" mass="22336">MLHLLLLASKVVLLVLWENKFLQLDPPVFTCANPEEDPQDFIDEMHKTLRVMRYTETEGVELAAYHLKGVAYSWYEFWEDSMRKGALRRGGEYHMEFAHLSKYSIHMLPIVEARVRRYVQGLSPLVINEAATTALNSDMNYGKMVAFSQATDNRKLKNRMEREGSNKARSTGNLGDLFGGGRSAFRGGSPVPSKSFA</sequence>
<keyword evidence="3" id="KW-1185">Reference proteome</keyword>
<name>A0A1U7YQD4_NICSY</name>
<evidence type="ECO:0000256" key="2">
    <source>
        <dbReference type="SAM" id="SignalP"/>
    </source>
</evidence>